<dbReference type="PANTHER" id="PTHR21366:SF14">
    <property type="entry name" value="GLYOXALASE DOMAIN-CONTAINING PROTEIN 5"/>
    <property type="match status" value="1"/>
</dbReference>
<evidence type="ECO:0000256" key="7">
    <source>
        <dbReference type="ARBA" id="ARBA00023004"/>
    </source>
</evidence>
<dbReference type="InterPro" id="IPR037523">
    <property type="entry name" value="VOC_core"/>
</dbReference>
<dbReference type="EMBL" id="BCTB01000003">
    <property type="protein sequence ID" value="GAT13623.1"/>
    <property type="molecule type" value="Genomic_DNA"/>
</dbReference>
<organism evidence="10 11">
    <name type="scientific">Mycolicibacterium thermoresistibile</name>
    <name type="common">Mycobacterium thermoresistibile</name>
    <dbReference type="NCBI Taxonomy" id="1797"/>
    <lineage>
        <taxon>Bacteria</taxon>
        <taxon>Bacillati</taxon>
        <taxon>Actinomycetota</taxon>
        <taxon>Actinomycetes</taxon>
        <taxon>Mycobacteriales</taxon>
        <taxon>Mycobacteriaceae</taxon>
        <taxon>Mycolicibacterium</taxon>
    </lineage>
</organism>
<keyword evidence="5 8" id="KW-0223">Dioxygenase</keyword>
<dbReference type="InterPro" id="IPR004360">
    <property type="entry name" value="Glyas_Fos-R_dOase_dom"/>
</dbReference>
<comment type="similarity">
    <text evidence="2 8">Belongs to the extradiol ring-cleavage dioxygenase family.</text>
</comment>
<dbReference type="OrthoDB" id="9804907at2"/>
<evidence type="ECO:0000256" key="5">
    <source>
        <dbReference type="ARBA" id="ARBA00022964"/>
    </source>
</evidence>
<evidence type="ECO:0000256" key="6">
    <source>
        <dbReference type="ARBA" id="ARBA00023002"/>
    </source>
</evidence>
<evidence type="ECO:0000256" key="1">
    <source>
        <dbReference type="ARBA" id="ARBA00001954"/>
    </source>
</evidence>
<dbReference type="SUPFAM" id="SSF54593">
    <property type="entry name" value="Glyoxalase/Bleomycin resistance protein/Dihydroxybiphenyl dioxygenase"/>
    <property type="match status" value="1"/>
</dbReference>
<reference evidence="10 11" key="1">
    <citation type="journal article" date="2016" name="Genome Announc.">
        <title>Draft Genome Sequences of Five Rapidly Growing Mycobacterium Species, M. thermoresistibile, M. fortuitum subsp. acetamidolyticum, M. canariasense, M. brisbanense, and M. novocastrense.</title>
        <authorList>
            <person name="Katahira K."/>
            <person name="Ogura Y."/>
            <person name="Gotoh Y."/>
            <person name="Hayashi T."/>
        </authorList>
    </citation>
    <scope>NUCLEOTIDE SEQUENCE [LARGE SCALE GENOMIC DNA]</scope>
    <source>
        <strain evidence="10 11">JCM6362</strain>
    </source>
</reference>
<dbReference type="PROSITE" id="PS00082">
    <property type="entry name" value="EXTRADIOL_DIOXYGENAS"/>
    <property type="match status" value="1"/>
</dbReference>
<evidence type="ECO:0000256" key="2">
    <source>
        <dbReference type="ARBA" id="ARBA00008784"/>
    </source>
</evidence>
<dbReference type="GO" id="GO:0051213">
    <property type="term" value="F:dioxygenase activity"/>
    <property type="evidence" value="ECO:0007669"/>
    <property type="project" value="UniProtKB-KW"/>
</dbReference>
<name>A0A100XBR9_MYCTH</name>
<keyword evidence="6 8" id="KW-0560">Oxidoreductase</keyword>
<dbReference type="InterPro" id="IPR000486">
    <property type="entry name" value="Xdiol_ring_cleave_dOase_1/2"/>
</dbReference>
<dbReference type="RefSeq" id="WP_040548756.1">
    <property type="nucleotide sequence ID" value="NZ_BCTB01000003.1"/>
</dbReference>
<dbReference type="Gene3D" id="3.10.180.10">
    <property type="entry name" value="2,3-Dihydroxybiphenyl 1,2-Dioxygenase, domain 1"/>
    <property type="match status" value="1"/>
</dbReference>
<protein>
    <submittedName>
        <fullName evidence="10">Extradiol dioxygenase</fullName>
    </submittedName>
</protein>
<keyword evidence="7 8" id="KW-0408">Iron</keyword>
<evidence type="ECO:0000256" key="8">
    <source>
        <dbReference type="RuleBase" id="RU000683"/>
    </source>
</evidence>
<accession>A0A100XBR9</accession>
<keyword evidence="3" id="KW-0479">Metal-binding</keyword>
<evidence type="ECO:0000256" key="3">
    <source>
        <dbReference type="ARBA" id="ARBA00022723"/>
    </source>
</evidence>
<dbReference type="InterPro" id="IPR050383">
    <property type="entry name" value="GlyoxalaseI/FosfomycinResist"/>
</dbReference>
<evidence type="ECO:0000256" key="4">
    <source>
        <dbReference type="ARBA" id="ARBA00022797"/>
    </source>
</evidence>
<feature type="domain" description="VOC" evidence="9">
    <location>
        <begin position="6"/>
        <end position="124"/>
    </location>
</feature>
<evidence type="ECO:0000313" key="11">
    <source>
        <dbReference type="Proteomes" id="UP000069654"/>
    </source>
</evidence>
<dbReference type="AlphaFoldDB" id="A0A100XBR9"/>
<gene>
    <name evidence="10" type="ORF">RMCT_0594</name>
</gene>
<dbReference type="Pfam" id="PF00903">
    <property type="entry name" value="Glyoxalase"/>
    <property type="match status" value="1"/>
</dbReference>
<dbReference type="PANTHER" id="PTHR21366">
    <property type="entry name" value="GLYOXALASE FAMILY PROTEIN"/>
    <property type="match status" value="1"/>
</dbReference>
<dbReference type="Proteomes" id="UP000069654">
    <property type="component" value="Unassembled WGS sequence"/>
</dbReference>
<evidence type="ECO:0000259" key="9">
    <source>
        <dbReference type="PROSITE" id="PS51819"/>
    </source>
</evidence>
<reference evidence="11" key="2">
    <citation type="submission" date="2016-02" db="EMBL/GenBank/DDBJ databases">
        <title>Draft genome sequence of five rapidly growing Mycobacterium species.</title>
        <authorList>
            <person name="Katahira K."/>
            <person name="Gotou Y."/>
            <person name="Iida K."/>
            <person name="Ogura Y."/>
            <person name="Hayashi T."/>
        </authorList>
    </citation>
    <scope>NUCLEOTIDE SEQUENCE [LARGE SCALE GENOMIC DNA]</scope>
    <source>
        <strain evidence="11">JCM6362</strain>
    </source>
</reference>
<evidence type="ECO:0000313" key="10">
    <source>
        <dbReference type="EMBL" id="GAT13623.1"/>
    </source>
</evidence>
<sequence>MTSTPKFAHVVLQTSRLTKMRDWYCTVLDAHVVYEGHNLCFITFDDEHHRVAFLGSPEPLNPRNPRAAGMHHTAYTFGTLQELLDRYQVLKGRGIKPKVPIQHGVTTSLYYQDPDGNFVELQIDNFATPDEATAYMHGEEYAHNPVGVTFDPDLMIAALKAGEPVASLTTQSWAREVSPDLPDPMAALTGN</sequence>
<dbReference type="STRING" id="1797.RMCT_0594"/>
<proteinExistence type="inferred from homology"/>
<dbReference type="InterPro" id="IPR029068">
    <property type="entry name" value="Glyas_Bleomycin-R_OHBP_Dase"/>
</dbReference>
<dbReference type="GO" id="GO:0008198">
    <property type="term" value="F:ferrous iron binding"/>
    <property type="evidence" value="ECO:0007669"/>
    <property type="project" value="InterPro"/>
</dbReference>
<comment type="cofactor">
    <cofactor evidence="1 8">
        <name>Fe(2+)</name>
        <dbReference type="ChEBI" id="CHEBI:29033"/>
    </cofactor>
</comment>
<comment type="caution">
    <text evidence="10">The sequence shown here is derived from an EMBL/GenBank/DDBJ whole genome shotgun (WGS) entry which is preliminary data.</text>
</comment>
<keyword evidence="4 8" id="KW-0058">Aromatic hydrocarbons catabolism</keyword>
<dbReference type="PROSITE" id="PS51819">
    <property type="entry name" value="VOC"/>
    <property type="match status" value="1"/>
</dbReference>